<dbReference type="InterPro" id="IPR007345">
    <property type="entry name" value="Polysacch_pyruvyl_Trfase"/>
</dbReference>
<reference evidence="2 3" key="1">
    <citation type="submission" date="2019-03" db="EMBL/GenBank/DDBJ databases">
        <authorList>
            <person name="Nijsse B."/>
        </authorList>
    </citation>
    <scope>NUCLEOTIDE SEQUENCE [LARGE SCALE GENOMIC DNA]</scope>
    <source>
        <strain evidence="2">Desulfoluna butyratoxydans MSL71</strain>
    </source>
</reference>
<gene>
    <name evidence="2" type="ORF">MSL71_42190</name>
</gene>
<keyword evidence="3" id="KW-1185">Reference proteome</keyword>
<dbReference type="PANTHER" id="PTHR36836">
    <property type="entry name" value="COLANIC ACID BIOSYNTHESIS PROTEIN WCAK"/>
    <property type="match status" value="1"/>
</dbReference>
<dbReference type="GO" id="GO:0016740">
    <property type="term" value="F:transferase activity"/>
    <property type="evidence" value="ECO:0007669"/>
    <property type="project" value="UniProtKB-KW"/>
</dbReference>
<dbReference type="Proteomes" id="UP000507962">
    <property type="component" value="Unassembled WGS sequence"/>
</dbReference>
<dbReference type="PANTHER" id="PTHR36836:SF1">
    <property type="entry name" value="COLANIC ACID BIOSYNTHESIS PROTEIN WCAK"/>
    <property type="match status" value="1"/>
</dbReference>
<organism evidence="2 3">
    <name type="scientific">Desulfoluna butyratoxydans</name>
    <dbReference type="NCBI Taxonomy" id="231438"/>
    <lineage>
        <taxon>Bacteria</taxon>
        <taxon>Pseudomonadati</taxon>
        <taxon>Thermodesulfobacteriota</taxon>
        <taxon>Desulfobacteria</taxon>
        <taxon>Desulfobacterales</taxon>
        <taxon>Desulfolunaceae</taxon>
        <taxon>Desulfoluna</taxon>
    </lineage>
</organism>
<accession>A0A4U8YX07</accession>
<keyword evidence="2" id="KW-0808">Transferase</keyword>
<evidence type="ECO:0000313" key="3">
    <source>
        <dbReference type="Proteomes" id="UP000507962"/>
    </source>
</evidence>
<dbReference type="RefSeq" id="WP_180144531.1">
    <property type="nucleotide sequence ID" value="NZ_CAADHO010000010.1"/>
</dbReference>
<feature type="domain" description="Polysaccharide pyruvyl transferase" evidence="1">
    <location>
        <begin position="27"/>
        <end position="325"/>
    </location>
</feature>
<name>A0A4U8YX07_9BACT</name>
<dbReference type="AlphaFoldDB" id="A0A4U8YX07"/>
<evidence type="ECO:0000313" key="2">
    <source>
        <dbReference type="EMBL" id="VFQ46552.1"/>
    </source>
</evidence>
<evidence type="ECO:0000259" key="1">
    <source>
        <dbReference type="Pfam" id="PF04230"/>
    </source>
</evidence>
<protein>
    <submittedName>
        <fullName evidence="2">Polysaccharide pyruvyl transferase</fullName>
    </submittedName>
</protein>
<sequence>MKIFLDCLASSSCISIGTNAFIISDIELLNEKYPKCEIVLFSSDPEVDKLQFGYLPYKISYIQRSKSQIVAMLQIRRIVSQVDVVVSAWGDGYITVPPYKLLRKTIFLKRQGVPLILFTSSIGPFNGGFKDKLALLGLKKFDAITVRDQNTFEYLKPHGLNRLRLVHDTAFVLEPCSDYRRDELLRQSGLEGGEKFIGLNVSVLMYNLYKERGQDYISLMIEYIEWILNNFEIPIVLIPHQLYPKKMSYTIDEYQSKDGDDRFPIELILSKINKTDRLFALEQEVTPQEVKGVIGKSELFIGSRMHSVIAAISLSVPSLVMQYSHKSEGMMRFLRMPEYVWDINKDFEDLTRRTSALWRDRQIVRAKLNEIMPGIYEDIYDLCNEIERVLESKCA</sequence>
<dbReference type="EMBL" id="CAADHO010000010">
    <property type="protein sequence ID" value="VFQ46552.1"/>
    <property type="molecule type" value="Genomic_DNA"/>
</dbReference>
<proteinExistence type="predicted"/>
<dbReference type="Pfam" id="PF04230">
    <property type="entry name" value="PS_pyruv_trans"/>
    <property type="match status" value="1"/>
</dbReference>